<dbReference type="InterPro" id="IPR011033">
    <property type="entry name" value="PRC_barrel-like_sf"/>
</dbReference>
<dbReference type="PANTHER" id="PTHR36740">
    <property type="entry name" value="PRC DOMAIN-CONTAINING PROTEIN"/>
    <property type="match status" value="1"/>
</dbReference>
<dbReference type="Proteomes" id="UP000625316">
    <property type="component" value="Unassembled WGS sequence"/>
</dbReference>
<feature type="compositionally biased region" description="Basic and acidic residues" evidence="1">
    <location>
        <begin position="229"/>
        <end position="252"/>
    </location>
</feature>
<feature type="region of interest" description="Disordered" evidence="1">
    <location>
        <begin position="180"/>
        <end position="362"/>
    </location>
</feature>
<evidence type="ECO:0000256" key="1">
    <source>
        <dbReference type="SAM" id="MobiDB-lite"/>
    </source>
</evidence>
<dbReference type="Gene3D" id="2.30.30.240">
    <property type="entry name" value="PRC-barrel domain"/>
    <property type="match status" value="2"/>
</dbReference>
<dbReference type="Pfam" id="PF05239">
    <property type="entry name" value="PRC"/>
    <property type="match status" value="2"/>
</dbReference>
<keyword evidence="4" id="KW-1185">Reference proteome</keyword>
<proteinExistence type="predicted"/>
<dbReference type="PANTHER" id="PTHR36740:SF1">
    <property type="entry name" value="PRC-BARREL DOMAIN-CONTAINING PROTEIN"/>
    <property type="match status" value="1"/>
</dbReference>
<feature type="domain" description="PRC-barrel" evidence="2">
    <location>
        <begin position="8"/>
        <end position="72"/>
    </location>
</feature>
<feature type="compositionally biased region" description="Acidic residues" evidence="1">
    <location>
        <begin position="216"/>
        <end position="228"/>
    </location>
</feature>
<dbReference type="SUPFAM" id="SSF50346">
    <property type="entry name" value="PRC-barrel domain"/>
    <property type="match status" value="2"/>
</dbReference>
<protein>
    <submittedName>
        <fullName evidence="3">PRC-barrel domain-containing protein</fullName>
    </submittedName>
</protein>
<dbReference type="EMBL" id="JADEXQ010000003">
    <property type="protein sequence ID" value="MBE9028370.1"/>
    <property type="molecule type" value="Genomic_DNA"/>
</dbReference>
<dbReference type="AlphaFoldDB" id="A0A928Z2G6"/>
<dbReference type="RefSeq" id="WP_264323192.1">
    <property type="nucleotide sequence ID" value="NZ_JADEXQ010000003.1"/>
</dbReference>
<sequence length="362" mass="40589">MTAEYRQRADLLGTQVITRSNGRRLGVVSQLWVDVDSQEIVAMSLRPSLFYGSTQEMLLTSVRQIGDVILVENEDVIEEVDTERYNSLINCEVITETGEALGKVRGFKFDVDNGKLASLTIATFGYPLIPDRVLSTYELPIEEIVSSGPDRLIVYEGAEERLSQLSVGLLEQVGIGSAPWEKDNAFQPPPIVRPENQLPSATRVPMQPPAQRTPEPDDIEETWDEDNWEREPERVELRPPEQRARQQMRQEPENWSEDYREDDNRYPEPFEQTPPQSDFQDVEYAEVIESAPAPTSAPAPSVAEPPAEVDVEASVAAAESDESTGSDADPWAPETSDPPSDYKPQAFTIPETVKQPEPEFEE</sequence>
<evidence type="ECO:0000259" key="2">
    <source>
        <dbReference type="Pfam" id="PF05239"/>
    </source>
</evidence>
<reference evidence="3" key="1">
    <citation type="submission" date="2020-10" db="EMBL/GenBank/DDBJ databases">
        <authorList>
            <person name="Castelo-Branco R."/>
            <person name="Eusebio N."/>
            <person name="Adriana R."/>
            <person name="Vieira A."/>
            <person name="Brugerolle De Fraissinette N."/>
            <person name="Rezende De Castro R."/>
            <person name="Schneider M.P."/>
            <person name="Vasconcelos V."/>
            <person name="Leao P.N."/>
        </authorList>
    </citation>
    <scope>NUCLEOTIDE SEQUENCE</scope>
    <source>
        <strain evidence="3">LEGE 11480</strain>
    </source>
</reference>
<evidence type="ECO:0000313" key="4">
    <source>
        <dbReference type="Proteomes" id="UP000625316"/>
    </source>
</evidence>
<feature type="domain" description="PRC-barrel" evidence="2">
    <location>
        <begin position="82"/>
        <end position="159"/>
    </location>
</feature>
<comment type="caution">
    <text evidence="3">The sequence shown here is derived from an EMBL/GenBank/DDBJ whole genome shotgun (WGS) entry which is preliminary data.</text>
</comment>
<evidence type="ECO:0000313" key="3">
    <source>
        <dbReference type="EMBL" id="MBE9028370.1"/>
    </source>
</evidence>
<feature type="compositionally biased region" description="Low complexity" evidence="1">
    <location>
        <begin position="289"/>
        <end position="318"/>
    </location>
</feature>
<name>A0A928Z2G6_9CYAN</name>
<dbReference type="InterPro" id="IPR027275">
    <property type="entry name" value="PRC-brl_dom"/>
</dbReference>
<accession>A0A928Z2G6</accession>
<organism evidence="3 4">
    <name type="scientific">Romeriopsis navalis LEGE 11480</name>
    <dbReference type="NCBI Taxonomy" id="2777977"/>
    <lineage>
        <taxon>Bacteria</taxon>
        <taxon>Bacillati</taxon>
        <taxon>Cyanobacteriota</taxon>
        <taxon>Cyanophyceae</taxon>
        <taxon>Leptolyngbyales</taxon>
        <taxon>Leptolyngbyaceae</taxon>
        <taxon>Romeriopsis</taxon>
        <taxon>Romeriopsis navalis</taxon>
    </lineage>
</organism>
<gene>
    <name evidence="3" type="ORF">IQ266_01205</name>
</gene>